<dbReference type="NCBIfam" id="TIGR04294">
    <property type="entry name" value="pre_pil_HX9DG"/>
    <property type="match status" value="1"/>
</dbReference>
<dbReference type="InterPro" id="IPR011453">
    <property type="entry name" value="DUF1559"/>
</dbReference>
<feature type="domain" description="DUF1559" evidence="2">
    <location>
        <begin position="39"/>
        <end position="324"/>
    </location>
</feature>
<dbReference type="RefSeq" id="WP_184304964.1">
    <property type="nucleotide sequence ID" value="NZ_JACHXU010000006.1"/>
</dbReference>
<gene>
    <name evidence="3" type="ORF">FHS27_002306</name>
</gene>
<dbReference type="PANTHER" id="PTHR30093">
    <property type="entry name" value="GENERAL SECRETION PATHWAY PROTEIN G"/>
    <property type="match status" value="1"/>
</dbReference>
<dbReference type="NCBIfam" id="TIGR02532">
    <property type="entry name" value="IV_pilin_GFxxxE"/>
    <property type="match status" value="1"/>
</dbReference>
<evidence type="ECO:0000313" key="3">
    <source>
        <dbReference type="EMBL" id="MBB3206497.1"/>
    </source>
</evidence>
<proteinExistence type="predicted"/>
<dbReference type="Pfam" id="PF07963">
    <property type="entry name" value="N_methyl"/>
    <property type="match status" value="1"/>
</dbReference>
<evidence type="ECO:0000259" key="2">
    <source>
        <dbReference type="Pfam" id="PF07596"/>
    </source>
</evidence>
<reference evidence="3 4" key="1">
    <citation type="submission" date="2020-08" db="EMBL/GenBank/DDBJ databases">
        <title>Genomic Encyclopedia of Type Strains, Phase III (KMG-III): the genomes of soil and plant-associated and newly described type strains.</title>
        <authorList>
            <person name="Whitman W."/>
        </authorList>
    </citation>
    <scope>NUCLEOTIDE SEQUENCE [LARGE SCALE GENOMIC DNA]</scope>
    <source>
        <strain evidence="3 4">CECT 8075</strain>
    </source>
</reference>
<dbReference type="Pfam" id="PF07596">
    <property type="entry name" value="SBP_bac_10"/>
    <property type="match status" value="1"/>
</dbReference>
<evidence type="ECO:0000313" key="4">
    <source>
        <dbReference type="Proteomes" id="UP000536179"/>
    </source>
</evidence>
<accession>A0A7W5H4K8</accession>
<keyword evidence="4" id="KW-1185">Reference proteome</keyword>
<dbReference type="PROSITE" id="PS00409">
    <property type="entry name" value="PROKAR_NTER_METHYL"/>
    <property type="match status" value="1"/>
</dbReference>
<dbReference type="EMBL" id="JACHXU010000006">
    <property type="protein sequence ID" value="MBB3206497.1"/>
    <property type="molecule type" value="Genomic_DNA"/>
</dbReference>
<sequence>MSIHTNKSTPSRHGFTLVELLVVIAIIGVLVGLLLPAVQSAREAARRMSCSNNMRQLALACHNYESTFKQFPASADNDNFVGVGRTWLRAILPYVEQSDLDSNKLELYGPDFDSDAILTEINILNCPSDPLSQTPVNVGFGSSVIAVSASTNYFGNGGHYGRSSNQYHGTDASNFNNFPSVFKYTADGMFHSEGSAYGPVRFASVLDGTSNTLLVGERGLFPAKPGSVQTGGWLTTFTGVPFGVGHSVLCYDSPDERGGGFVPYYGFPINSDGVGGPLDDEDMTGGLGNLPDNDENFYFSYHAGGSHFVLADGSTEFVTYSIAQDVLTAFLTKAGHEVNKHER</sequence>
<name>A0A7W5H4K8_9BACT</name>
<evidence type="ECO:0000256" key="1">
    <source>
        <dbReference type="SAM" id="Phobius"/>
    </source>
</evidence>
<dbReference type="Proteomes" id="UP000536179">
    <property type="component" value="Unassembled WGS sequence"/>
</dbReference>
<comment type="caution">
    <text evidence="3">The sequence shown here is derived from an EMBL/GenBank/DDBJ whole genome shotgun (WGS) entry which is preliminary data.</text>
</comment>
<keyword evidence="1" id="KW-1133">Transmembrane helix</keyword>
<dbReference type="InterPro" id="IPR027558">
    <property type="entry name" value="Pre_pil_HX9DG_C"/>
</dbReference>
<dbReference type="InterPro" id="IPR045584">
    <property type="entry name" value="Pilin-like"/>
</dbReference>
<dbReference type="SUPFAM" id="SSF54523">
    <property type="entry name" value="Pili subunits"/>
    <property type="match status" value="1"/>
</dbReference>
<organism evidence="3 4">
    <name type="scientific">Aporhodopirellula rubra</name>
    <dbReference type="NCBI Taxonomy" id="980271"/>
    <lineage>
        <taxon>Bacteria</taxon>
        <taxon>Pseudomonadati</taxon>
        <taxon>Planctomycetota</taxon>
        <taxon>Planctomycetia</taxon>
        <taxon>Pirellulales</taxon>
        <taxon>Pirellulaceae</taxon>
        <taxon>Aporhodopirellula</taxon>
    </lineage>
</organism>
<feature type="transmembrane region" description="Helical" evidence="1">
    <location>
        <begin position="20"/>
        <end position="38"/>
    </location>
</feature>
<keyword evidence="1" id="KW-0812">Transmembrane</keyword>
<dbReference type="Gene3D" id="3.30.700.10">
    <property type="entry name" value="Glycoprotein, Type 4 Pilin"/>
    <property type="match status" value="1"/>
</dbReference>
<keyword evidence="1" id="KW-0472">Membrane</keyword>
<dbReference type="PANTHER" id="PTHR30093:SF2">
    <property type="entry name" value="TYPE II SECRETION SYSTEM PROTEIN H"/>
    <property type="match status" value="1"/>
</dbReference>
<dbReference type="AlphaFoldDB" id="A0A7W5H4K8"/>
<protein>
    <submittedName>
        <fullName evidence="3">Prepilin-type N-terminal cleavage/methylation domain-containing protein</fullName>
    </submittedName>
</protein>
<dbReference type="InterPro" id="IPR012902">
    <property type="entry name" value="N_methyl_site"/>
</dbReference>